<proteinExistence type="predicted"/>
<sequence>MTQGVPDTRQVISNDSRVPWLPRASHPADSSTLPLYMVIFFVLGLVGFAAHGLADGREGLVLASIVSGVFFACFLILFAIYWIGYLLKGHAIWQAERQAESDGPSTGQQRED</sequence>
<feature type="transmembrane region" description="Helical" evidence="1">
    <location>
        <begin position="33"/>
        <end position="54"/>
    </location>
</feature>
<evidence type="ECO:0000313" key="2">
    <source>
        <dbReference type="EMBL" id="RQX06574.1"/>
    </source>
</evidence>
<keyword evidence="1" id="KW-1133">Transmembrane helix</keyword>
<name>A0A3N9X0H6_9ACTN</name>
<comment type="caution">
    <text evidence="2">The sequence shown here is derived from an EMBL/GenBank/DDBJ whole genome shotgun (WGS) entry which is preliminary data.</text>
</comment>
<protein>
    <submittedName>
        <fullName evidence="2">Uncharacterized protein</fullName>
    </submittedName>
</protein>
<organism evidence="2 3">
    <name type="scientific">Micromonospora arida</name>
    <dbReference type="NCBI Taxonomy" id="2203715"/>
    <lineage>
        <taxon>Bacteria</taxon>
        <taxon>Bacillati</taxon>
        <taxon>Actinomycetota</taxon>
        <taxon>Actinomycetes</taxon>
        <taxon>Micromonosporales</taxon>
        <taxon>Micromonosporaceae</taxon>
        <taxon>Micromonospora</taxon>
    </lineage>
</organism>
<reference evidence="2 3" key="1">
    <citation type="submission" date="2018-05" db="EMBL/GenBank/DDBJ databases">
        <title>Micromonospora from Atacama Desert.</title>
        <authorList>
            <person name="Carro L."/>
            <person name="Goodfellow M."/>
            <person name="Klenk H.-P."/>
        </authorList>
    </citation>
    <scope>NUCLEOTIDE SEQUENCE [LARGE SCALE GENOMIC DNA]</scope>
    <source>
        <strain evidence="2 3">LB32</strain>
    </source>
</reference>
<dbReference type="EMBL" id="QGSY01000234">
    <property type="protein sequence ID" value="RQX06574.1"/>
    <property type="molecule type" value="Genomic_DNA"/>
</dbReference>
<dbReference type="AlphaFoldDB" id="A0A3N9X0H6"/>
<keyword evidence="1" id="KW-0812">Transmembrane</keyword>
<feature type="transmembrane region" description="Helical" evidence="1">
    <location>
        <begin position="60"/>
        <end position="87"/>
    </location>
</feature>
<keyword evidence="3" id="KW-1185">Reference proteome</keyword>
<accession>A0A3N9X0H6</accession>
<evidence type="ECO:0000313" key="3">
    <source>
        <dbReference type="Proteomes" id="UP000266889"/>
    </source>
</evidence>
<evidence type="ECO:0000256" key="1">
    <source>
        <dbReference type="SAM" id="Phobius"/>
    </source>
</evidence>
<gene>
    <name evidence="2" type="ORF">DLJ58_23840</name>
</gene>
<keyword evidence="1" id="KW-0472">Membrane</keyword>
<dbReference type="Proteomes" id="UP000266889">
    <property type="component" value="Unassembled WGS sequence"/>
</dbReference>